<reference evidence="2" key="1">
    <citation type="journal article" date="2020" name="Stud. Mycol.">
        <title>101 Dothideomycetes genomes: a test case for predicting lifestyles and emergence of pathogens.</title>
        <authorList>
            <person name="Haridas S."/>
            <person name="Albert R."/>
            <person name="Binder M."/>
            <person name="Bloem J."/>
            <person name="Labutti K."/>
            <person name="Salamov A."/>
            <person name="Andreopoulos B."/>
            <person name="Baker S."/>
            <person name="Barry K."/>
            <person name="Bills G."/>
            <person name="Bluhm B."/>
            <person name="Cannon C."/>
            <person name="Castanera R."/>
            <person name="Culley D."/>
            <person name="Daum C."/>
            <person name="Ezra D."/>
            <person name="Gonzalez J."/>
            <person name="Henrissat B."/>
            <person name="Kuo A."/>
            <person name="Liang C."/>
            <person name="Lipzen A."/>
            <person name="Lutzoni F."/>
            <person name="Magnuson J."/>
            <person name="Mondo S."/>
            <person name="Nolan M."/>
            <person name="Ohm R."/>
            <person name="Pangilinan J."/>
            <person name="Park H.-J."/>
            <person name="Ramirez L."/>
            <person name="Alfaro M."/>
            <person name="Sun H."/>
            <person name="Tritt A."/>
            <person name="Yoshinaga Y."/>
            <person name="Zwiers L.-H."/>
            <person name="Turgeon B."/>
            <person name="Goodwin S."/>
            <person name="Spatafora J."/>
            <person name="Crous P."/>
            <person name="Grigoriev I."/>
        </authorList>
    </citation>
    <scope>NUCLEOTIDE SEQUENCE</scope>
    <source>
        <strain evidence="2">SCOH1-5</strain>
    </source>
</reference>
<evidence type="ECO:0000313" key="3">
    <source>
        <dbReference type="Proteomes" id="UP000799539"/>
    </source>
</evidence>
<feature type="compositionally biased region" description="Basic and acidic residues" evidence="1">
    <location>
        <begin position="404"/>
        <end position="413"/>
    </location>
</feature>
<feature type="region of interest" description="Disordered" evidence="1">
    <location>
        <begin position="1"/>
        <end position="85"/>
    </location>
</feature>
<sequence length="586" mass="62851">MSGRTPQWRPPPADDEDEDMLDPSSPIFQSLIAAGANSPQFRAPSYSPSAVTAVAPVPSRQQSPAQGIRDRAISIGSSRHSSPRGGAMLIDSSRHSSPVVRDRAVSIGSSRASTSPLPSPVIPLQVPPLQNPRIFTGPPTREEAAYIAHAAVARRLRNPDDPAQLAIYAYQNGSIETPRDIWSQEHGIRIVQNLNNDQLTAAARYYRLPADTIPRRSPWAPQLETRQSPNLRNVSPYQSPPPPQLPPAGLSPLFSIEEEEDDLRGQLRPWRGSTFGQPSEPLSVTGYTFTVPPGRPASQMTATGLQVPTAPPAIRGTGTAGRLSRATAGRLTRPTAPPASRSAGTAVSGGKLTKPTNRPFGELKRDQRSGHWSVPPDTPEPEVAVRNAPRGRAGWTPVRSNRSGRSDRGDRGGRGRGRNASDNPVPPASAAPLLLPRAPPQYVPPGLRPLAPAAPATMAPPPPPGPVQRPPVVPPAPSRGARVITRRPTAAGMYYSSQVPPTDAQFEDERVVQQAKRNRLSHVGRIEETSAGMPRLGGSCGPCRRDGIVCKVYTDAGRQQYHGKPNTPGARTCAYCVFRQRPAECH</sequence>
<keyword evidence="3" id="KW-1185">Reference proteome</keyword>
<feature type="compositionally biased region" description="Low complexity" evidence="1">
    <location>
        <begin position="448"/>
        <end position="457"/>
    </location>
</feature>
<accession>A0A6A6F510</accession>
<feature type="compositionally biased region" description="Polar residues" evidence="1">
    <location>
        <begin position="224"/>
        <end position="233"/>
    </location>
</feature>
<dbReference type="AlphaFoldDB" id="A0A6A6F510"/>
<dbReference type="EMBL" id="ML992694">
    <property type="protein sequence ID" value="KAF2208310.1"/>
    <property type="molecule type" value="Genomic_DNA"/>
</dbReference>
<evidence type="ECO:0000256" key="1">
    <source>
        <dbReference type="SAM" id="MobiDB-lite"/>
    </source>
</evidence>
<organism evidence="2 3">
    <name type="scientific">Cercospora zeae-maydis SCOH1-5</name>
    <dbReference type="NCBI Taxonomy" id="717836"/>
    <lineage>
        <taxon>Eukaryota</taxon>
        <taxon>Fungi</taxon>
        <taxon>Dikarya</taxon>
        <taxon>Ascomycota</taxon>
        <taxon>Pezizomycotina</taxon>
        <taxon>Dothideomycetes</taxon>
        <taxon>Dothideomycetidae</taxon>
        <taxon>Mycosphaerellales</taxon>
        <taxon>Mycosphaerellaceae</taxon>
        <taxon>Cercospora</taxon>
    </lineage>
</organism>
<proteinExistence type="predicted"/>
<feature type="compositionally biased region" description="Pro residues" evidence="1">
    <location>
        <begin position="458"/>
        <end position="477"/>
    </location>
</feature>
<evidence type="ECO:0000313" key="2">
    <source>
        <dbReference type="EMBL" id="KAF2208310.1"/>
    </source>
</evidence>
<gene>
    <name evidence="2" type="ORF">CERZMDRAFT_101379</name>
</gene>
<feature type="compositionally biased region" description="Polar residues" evidence="1">
    <location>
        <begin position="274"/>
        <end position="288"/>
    </location>
</feature>
<protein>
    <submittedName>
        <fullName evidence="2">Uncharacterized protein</fullName>
    </submittedName>
</protein>
<feature type="compositionally biased region" description="Pro residues" evidence="1">
    <location>
        <begin position="437"/>
        <end position="447"/>
    </location>
</feature>
<name>A0A6A6F510_9PEZI</name>
<dbReference type="Proteomes" id="UP000799539">
    <property type="component" value="Unassembled WGS sequence"/>
</dbReference>
<feature type="region of interest" description="Disordered" evidence="1">
    <location>
        <begin position="214"/>
        <end position="481"/>
    </location>
</feature>